<evidence type="ECO:0000256" key="1">
    <source>
        <dbReference type="SAM" id="MobiDB-lite"/>
    </source>
</evidence>
<dbReference type="InterPro" id="IPR018567">
    <property type="entry name" value="DUF2020"/>
</dbReference>
<evidence type="ECO:0000313" key="4">
    <source>
        <dbReference type="EMBL" id="AJE34299.1"/>
    </source>
</evidence>
<dbReference type="Proteomes" id="UP000031524">
    <property type="component" value="Chromosome"/>
</dbReference>
<dbReference type="PROSITE" id="PS51257">
    <property type="entry name" value="PROKAR_LIPOPROTEIN"/>
    <property type="match status" value="1"/>
</dbReference>
<dbReference type="KEGG" id="chm:B842_12270"/>
<organism evidence="4 5">
    <name type="scientific">Corynebacterium humireducens NBRC 106098 = DSM 45392</name>
    <dbReference type="NCBI Taxonomy" id="1223515"/>
    <lineage>
        <taxon>Bacteria</taxon>
        <taxon>Bacillati</taxon>
        <taxon>Actinomycetota</taxon>
        <taxon>Actinomycetes</taxon>
        <taxon>Mycobacteriales</taxon>
        <taxon>Corynebacteriaceae</taxon>
        <taxon>Corynebacterium</taxon>
    </lineage>
</organism>
<evidence type="ECO:0000313" key="5">
    <source>
        <dbReference type="Proteomes" id="UP000031524"/>
    </source>
</evidence>
<protein>
    <recommendedName>
        <fullName evidence="3">DUF2020 domain-containing protein</fullName>
    </recommendedName>
</protein>
<reference evidence="4 5" key="1">
    <citation type="submission" date="2013-04" db="EMBL/GenBank/DDBJ databases">
        <title>Complete genome sequence of Corynebacterium humireducens DSM 45392(T), isolated from a wastewater-fed microbial fuel cell.</title>
        <authorList>
            <person name="Ruckert C."/>
            <person name="Albersmeier A."/>
            <person name="Kalinowski J."/>
        </authorList>
    </citation>
    <scope>NUCLEOTIDE SEQUENCE [LARGE SCALE GENOMIC DNA]</scope>
    <source>
        <strain evidence="5">MFC-5</strain>
    </source>
</reference>
<keyword evidence="2" id="KW-0732">Signal</keyword>
<dbReference type="SUPFAM" id="SSF55724">
    <property type="entry name" value="Mog1p/PsbP-like"/>
    <property type="match status" value="1"/>
</dbReference>
<feature type="chain" id="PRO_5002100115" description="DUF2020 domain-containing protein" evidence="2">
    <location>
        <begin position="23"/>
        <end position="201"/>
    </location>
</feature>
<keyword evidence="5" id="KW-1185">Reference proteome</keyword>
<dbReference type="InterPro" id="IPR016123">
    <property type="entry name" value="Mog1/PsbP_a/b/a-sand"/>
</dbReference>
<dbReference type="Gene3D" id="3.40.1000.10">
    <property type="entry name" value="Mog1/PsbP, alpha/beta/alpha sandwich"/>
    <property type="match status" value="1"/>
</dbReference>
<dbReference type="STRING" id="1223515.B842_12270"/>
<dbReference type="RefSeq" id="WP_040087001.1">
    <property type="nucleotide sequence ID" value="NZ_BCSU01000013.1"/>
</dbReference>
<dbReference type="Pfam" id="PF09449">
    <property type="entry name" value="DUF2020"/>
    <property type="match status" value="1"/>
</dbReference>
<feature type="domain" description="DUF2020" evidence="3">
    <location>
        <begin position="55"/>
        <end position="201"/>
    </location>
</feature>
<evidence type="ECO:0000256" key="2">
    <source>
        <dbReference type="SAM" id="SignalP"/>
    </source>
</evidence>
<accession>A0A0B5DEW4</accession>
<feature type="signal peptide" evidence="2">
    <location>
        <begin position="1"/>
        <end position="22"/>
    </location>
</feature>
<dbReference type="OrthoDB" id="4774058at2"/>
<evidence type="ECO:0000259" key="3">
    <source>
        <dbReference type="Pfam" id="PF09449"/>
    </source>
</evidence>
<name>A0A0B5DEW4_9CORY</name>
<proteinExistence type="predicted"/>
<sequence>MRLSLPSVLPVALLTALTAALAGCSPSESPESTPRADAPGITEAPETAEVTDSGLPHDALPEVPGGRDSWEECPYLDTEWVSDTNGQRTLGVGVDTRFDTPACVFWSYPEEPHLTVIVRDMADVDAAIAVVDWAAPIDTTEPAEDPAGWSGGRAGAGMVPDRVGSVYAVQKDDRAVVVFSNQDQSVKAELVATEVISRLGL</sequence>
<dbReference type="AlphaFoldDB" id="A0A0B5DEW4"/>
<dbReference type="EMBL" id="CP005286">
    <property type="protein sequence ID" value="AJE34299.1"/>
    <property type="molecule type" value="Genomic_DNA"/>
</dbReference>
<dbReference type="HOGENOM" id="CLU_099876_0_0_11"/>
<gene>
    <name evidence="4" type="ORF">B842_12270</name>
</gene>
<feature type="region of interest" description="Disordered" evidence="1">
    <location>
        <begin position="46"/>
        <end position="72"/>
    </location>
</feature>